<keyword evidence="4 6" id="KW-1133">Transmembrane helix</keyword>
<feature type="transmembrane region" description="Helical" evidence="6">
    <location>
        <begin position="275"/>
        <end position="295"/>
    </location>
</feature>
<comment type="subcellular location">
    <subcellularLocation>
        <location evidence="1">Membrane</location>
        <topology evidence="1">Multi-pass membrane protein</topology>
    </subcellularLocation>
</comment>
<evidence type="ECO:0008006" key="8">
    <source>
        <dbReference type="Google" id="ProtNLM"/>
    </source>
</evidence>
<feature type="transmembrane region" description="Helical" evidence="6">
    <location>
        <begin position="328"/>
        <end position="346"/>
    </location>
</feature>
<evidence type="ECO:0000256" key="6">
    <source>
        <dbReference type="SAM" id="Phobius"/>
    </source>
</evidence>
<dbReference type="PANTHER" id="PTHR10778">
    <property type="entry name" value="SOLUTE CARRIER FAMILY 35 MEMBER B"/>
    <property type="match status" value="1"/>
</dbReference>
<dbReference type="GO" id="GO:0000139">
    <property type="term" value="C:Golgi membrane"/>
    <property type="evidence" value="ECO:0007669"/>
    <property type="project" value="TreeGrafter"/>
</dbReference>
<dbReference type="AlphaFoldDB" id="A0A7S2MHM3"/>
<feature type="transmembrane region" description="Helical" evidence="6">
    <location>
        <begin position="42"/>
        <end position="62"/>
    </location>
</feature>
<dbReference type="GO" id="GO:0005789">
    <property type="term" value="C:endoplasmic reticulum membrane"/>
    <property type="evidence" value="ECO:0007669"/>
    <property type="project" value="TreeGrafter"/>
</dbReference>
<keyword evidence="3 6" id="KW-0812">Transmembrane</keyword>
<dbReference type="SUPFAM" id="SSF103481">
    <property type="entry name" value="Multidrug resistance efflux transporter EmrE"/>
    <property type="match status" value="1"/>
</dbReference>
<accession>A0A7S2MHM3</accession>
<feature type="transmembrane region" description="Helical" evidence="6">
    <location>
        <begin position="241"/>
        <end position="269"/>
    </location>
</feature>
<protein>
    <recommendedName>
        <fullName evidence="8">Sugar phosphate transporter domain-containing protein</fullName>
    </recommendedName>
</protein>
<evidence type="ECO:0000256" key="2">
    <source>
        <dbReference type="ARBA" id="ARBA00022448"/>
    </source>
</evidence>
<dbReference type="EMBL" id="HBGS01058271">
    <property type="protein sequence ID" value="CAD9483707.1"/>
    <property type="molecule type" value="Transcribed_RNA"/>
</dbReference>
<feature type="transmembrane region" description="Helical" evidence="6">
    <location>
        <begin position="302"/>
        <end position="322"/>
    </location>
</feature>
<dbReference type="Pfam" id="PF08449">
    <property type="entry name" value="UAA"/>
    <property type="match status" value="1"/>
</dbReference>
<dbReference type="InterPro" id="IPR037185">
    <property type="entry name" value="EmrE-like"/>
</dbReference>
<feature type="transmembrane region" description="Helical" evidence="6">
    <location>
        <begin position="168"/>
        <end position="190"/>
    </location>
</feature>
<evidence type="ECO:0000256" key="1">
    <source>
        <dbReference type="ARBA" id="ARBA00004141"/>
    </source>
</evidence>
<keyword evidence="2" id="KW-0813">Transport</keyword>
<organism evidence="7">
    <name type="scientific">Octactis speculum</name>
    <dbReference type="NCBI Taxonomy" id="3111310"/>
    <lineage>
        <taxon>Eukaryota</taxon>
        <taxon>Sar</taxon>
        <taxon>Stramenopiles</taxon>
        <taxon>Ochrophyta</taxon>
        <taxon>Dictyochophyceae</taxon>
        <taxon>Dictyochales</taxon>
        <taxon>Dictyochaceae</taxon>
        <taxon>Octactis</taxon>
    </lineage>
</organism>
<name>A0A7S2MHM3_9STRA</name>
<gene>
    <name evidence="7" type="ORF">DSPE1174_LOCUS30407</name>
</gene>
<feature type="transmembrane region" description="Helical" evidence="6">
    <location>
        <begin position="82"/>
        <end position="105"/>
    </location>
</feature>
<keyword evidence="5 6" id="KW-0472">Membrane</keyword>
<reference evidence="7" key="1">
    <citation type="submission" date="2021-01" db="EMBL/GenBank/DDBJ databases">
        <authorList>
            <person name="Corre E."/>
            <person name="Pelletier E."/>
            <person name="Niang G."/>
            <person name="Scheremetjew M."/>
            <person name="Finn R."/>
            <person name="Kale V."/>
            <person name="Holt S."/>
            <person name="Cochrane G."/>
            <person name="Meng A."/>
            <person name="Brown T."/>
            <person name="Cohen L."/>
        </authorList>
    </citation>
    <scope>NUCLEOTIDE SEQUENCE</scope>
    <source>
        <strain evidence="7">CCMP1381</strain>
    </source>
</reference>
<evidence type="ECO:0000256" key="5">
    <source>
        <dbReference type="ARBA" id="ARBA00023136"/>
    </source>
</evidence>
<evidence type="ECO:0000256" key="4">
    <source>
        <dbReference type="ARBA" id="ARBA00022989"/>
    </source>
</evidence>
<evidence type="ECO:0000313" key="7">
    <source>
        <dbReference type="EMBL" id="CAD9483707.1"/>
    </source>
</evidence>
<feature type="transmembrane region" description="Helical" evidence="6">
    <location>
        <begin position="202"/>
        <end position="221"/>
    </location>
</feature>
<dbReference type="PANTHER" id="PTHR10778:SF13">
    <property type="entry name" value="ADENOSINE 3'-PHOSPHO 5'-PHOSPHOSULFATE TRANSPORTER 1"/>
    <property type="match status" value="1"/>
</dbReference>
<evidence type="ECO:0000256" key="3">
    <source>
        <dbReference type="ARBA" id="ARBA00022692"/>
    </source>
</evidence>
<dbReference type="InterPro" id="IPR013657">
    <property type="entry name" value="SCL35B1-4/HUT1"/>
</dbReference>
<proteinExistence type="predicted"/>
<dbReference type="GO" id="GO:0046964">
    <property type="term" value="F:3'-phosphoadenosine 5'-phosphosulfate transmembrane transporter activity"/>
    <property type="evidence" value="ECO:0007669"/>
    <property type="project" value="TreeGrafter"/>
</dbReference>
<sequence>MSKELELVDQQKENLLGDDASAVDIPLPDPILTTQQVDFRNMVQLLICFVGLQVSYLTWGIMQEKIMTTQYEPTPLVPDGKFPSATFCVFSNRFLAIILAAVLCMTRHGTLKTASPLWFYSPCALSNTLSSWGQYKALQYVSFPLQVLFKSAKVIPVMVMGKVLNKQVYVWAEYGEAMAITVGVAMFSLASSGSSDDKTSSMYGFLMLLLYICSDSFTAQWQDKIYKKYPNNQIDQYQMMFGVNCSAIIITISMLIIGNDMPAVIQFLIQNPNSLVYNIITAVTSASGQMFIFYTIKSFGPVVFTIIMTTRQMISMVISTILFGHQLAAASFAGALVVFGAVFYRIRRKTLEKRNKQTNAQQKI</sequence>